<feature type="transmembrane region" description="Helical" evidence="1">
    <location>
        <begin position="425"/>
        <end position="445"/>
    </location>
</feature>
<dbReference type="Proteomes" id="UP000094094">
    <property type="component" value="Chromosome"/>
</dbReference>
<reference evidence="3 4" key="1">
    <citation type="submission" date="2016-09" db="EMBL/GenBank/DDBJ databases">
        <title>Complete genome sequencing of Streptomyces lydicus 103 and metabolic pathways analysis of antibiotic biosynthesis.</title>
        <authorList>
            <person name="Jia N."/>
            <person name="Ding M.-Z."/>
            <person name="Gao F."/>
            <person name="Yuan Y.-J."/>
        </authorList>
    </citation>
    <scope>NUCLEOTIDE SEQUENCE [LARGE SCALE GENOMIC DNA]</scope>
    <source>
        <strain evidence="3 4">103</strain>
    </source>
</reference>
<protein>
    <recommendedName>
        <fullName evidence="2">SMODS and SLOG-associating 2TM effector domain-containing protein</fullName>
    </recommendedName>
</protein>
<feature type="transmembrane region" description="Helical" evidence="1">
    <location>
        <begin position="457"/>
        <end position="478"/>
    </location>
</feature>
<dbReference type="InterPro" id="IPR040884">
    <property type="entry name" value="SLATT_1"/>
</dbReference>
<gene>
    <name evidence="3" type="ORF">SL103_07765</name>
</gene>
<name>A0A1D7VHE9_9ACTN</name>
<evidence type="ECO:0000313" key="4">
    <source>
        <dbReference type="Proteomes" id="UP000094094"/>
    </source>
</evidence>
<feature type="domain" description="SMODS and SLOG-associating 2TM effector" evidence="2">
    <location>
        <begin position="404"/>
        <end position="532"/>
    </location>
</feature>
<organism evidence="3 4">
    <name type="scientific">Streptomyces lydicus</name>
    <dbReference type="NCBI Taxonomy" id="47763"/>
    <lineage>
        <taxon>Bacteria</taxon>
        <taxon>Bacillati</taxon>
        <taxon>Actinomycetota</taxon>
        <taxon>Actinomycetes</taxon>
        <taxon>Kitasatosporales</taxon>
        <taxon>Streptomycetaceae</taxon>
        <taxon>Streptomyces</taxon>
    </lineage>
</organism>
<keyword evidence="1" id="KW-1133">Transmembrane helix</keyword>
<accession>A0A1D7VHE9</accession>
<proteinExistence type="predicted"/>
<feature type="transmembrane region" description="Helical" evidence="1">
    <location>
        <begin position="273"/>
        <end position="295"/>
    </location>
</feature>
<dbReference type="InterPro" id="IPR025325">
    <property type="entry name" value="DUF4231"/>
</dbReference>
<dbReference type="KEGG" id="slc:SL103_07765"/>
<sequence>MNPESPAAARITAGEGRLPFVLRVGVTGHRRLDHPDDLLPAIHEAVRGLVARLLGAKAPLPPLRVLSALAEGADRLAARELLTRPGATLEAVLPLPPEDYLRDFGSAESRAAFRALLGRSAATWQAPPSASREEAYERAGRRIVDRSDVVVAFWDGRPARGRGGTATVVRYAEDRGVPLAWIRTAGDPGPEYRLDDVRARGMRAAAFEFRRYNAMRVGDFARRVSAERDRLRPGPGDRSAAVAHAHEVVADWIVPSFVRADTLASRLHRQFRLMSAAIFLMAAAAVVAVATQVTFLPRHDWITAVEVVLLAFLLVLPAVNHRRRVLDRWISYRFLAERLRSEYFFALCGTRSHRVRPGSGSQFFDPSEAWVRRAVMEVVACRPAVRLAPSDVAPLKQYLSRYWIRSQIDYHRRAARRQGAWETRLYLVTSIIFGITLVAAVLHMVGTGQDADRDSAWGLLLIVLSIGMPTLGAAVHGIRTQAQFRQHCQRYRRMAQLLADLETTLQEARTLERIREVVIETERVMREETSAWFGVMRFHDIELIS</sequence>
<dbReference type="AlphaFoldDB" id="A0A1D7VHE9"/>
<keyword evidence="4" id="KW-1185">Reference proteome</keyword>
<dbReference type="OrthoDB" id="3231229at2"/>
<dbReference type="SUPFAM" id="SSF102405">
    <property type="entry name" value="MCP/YpsA-like"/>
    <property type="match status" value="1"/>
</dbReference>
<evidence type="ECO:0000256" key="1">
    <source>
        <dbReference type="SAM" id="Phobius"/>
    </source>
</evidence>
<keyword evidence="1" id="KW-0812">Transmembrane</keyword>
<dbReference type="Pfam" id="PF14015">
    <property type="entry name" value="DUF4231"/>
    <property type="match status" value="1"/>
</dbReference>
<dbReference type="RefSeq" id="WP_069568006.1">
    <property type="nucleotide sequence ID" value="NZ_CP017157.1"/>
</dbReference>
<evidence type="ECO:0000313" key="3">
    <source>
        <dbReference type="EMBL" id="AOP46149.1"/>
    </source>
</evidence>
<dbReference type="Pfam" id="PF18181">
    <property type="entry name" value="SLATT_1"/>
    <property type="match status" value="1"/>
</dbReference>
<dbReference type="Gene3D" id="3.40.50.450">
    <property type="match status" value="1"/>
</dbReference>
<dbReference type="EMBL" id="CP017157">
    <property type="protein sequence ID" value="AOP46149.1"/>
    <property type="molecule type" value="Genomic_DNA"/>
</dbReference>
<evidence type="ECO:0000259" key="2">
    <source>
        <dbReference type="Pfam" id="PF18181"/>
    </source>
</evidence>
<feature type="transmembrane region" description="Helical" evidence="1">
    <location>
        <begin position="301"/>
        <end position="319"/>
    </location>
</feature>
<keyword evidence="1" id="KW-0472">Membrane</keyword>